<dbReference type="RefSeq" id="WP_307331662.1">
    <property type="nucleotide sequence ID" value="NZ_JAUSUG010000031.1"/>
</dbReference>
<evidence type="ECO:0000313" key="3">
    <source>
        <dbReference type="Proteomes" id="UP001230005"/>
    </source>
</evidence>
<comment type="caution">
    <text evidence="2">The sequence shown here is derived from an EMBL/GenBank/DDBJ whole genome shotgun (WGS) entry which is preliminary data.</text>
</comment>
<name>A0ABU0A2D0_9BACI</name>
<evidence type="ECO:0000256" key="1">
    <source>
        <dbReference type="SAM" id="MobiDB-lite"/>
    </source>
</evidence>
<dbReference type="PROSITE" id="PS51257">
    <property type="entry name" value="PROKAR_LIPOPROTEIN"/>
    <property type="match status" value="1"/>
</dbReference>
<dbReference type="InterPro" id="IPR019076">
    <property type="entry name" value="Spore_lipoprot_YhcN/YlaJ-like"/>
</dbReference>
<feature type="compositionally biased region" description="Polar residues" evidence="1">
    <location>
        <begin position="233"/>
        <end position="252"/>
    </location>
</feature>
<dbReference type="EMBL" id="JAUSUG010000031">
    <property type="protein sequence ID" value="MDQ0257632.1"/>
    <property type="molecule type" value="Genomic_DNA"/>
</dbReference>
<protein>
    <submittedName>
        <fullName evidence="2">Uncharacterized protein</fullName>
    </submittedName>
</protein>
<sequence>MKLRNMFFIMSSCMIFMVTGCGDNLNANGPEGQRFDLMEGYQQPERHFVINREANGHSEQYNRFGFSQETKETAYAGQSTPDIAIFDRSLMADTISKLVVTLRDINEAAALVTDQHVLIVYDADSDDETLTATQVKKTAYSVVPGSYDVYVSNNTTLIQDIQRFQGLSSRDPQYMKTLEATIEDFKKSPQGVGIDLNDHMDNDFGEQGQDDVDQINRGSNNRNNERQRGLETDNGNNPRRSNTGNRTNWPRD</sequence>
<organism evidence="2 3">
    <name type="scientific">Evansella vedderi</name>
    <dbReference type="NCBI Taxonomy" id="38282"/>
    <lineage>
        <taxon>Bacteria</taxon>
        <taxon>Bacillati</taxon>
        <taxon>Bacillota</taxon>
        <taxon>Bacilli</taxon>
        <taxon>Bacillales</taxon>
        <taxon>Bacillaceae</taxon>
        <taxon>Evansella</taxon>
    </lineage>
</organism>
<feature type="region of interest" description="Disordered" evidence="1">
    <location>
        <begin position="189"/>
        <end position="252"/>
    </location>
</feature>
<evidence type="ECO:0000313" key="2">
    <source>
        <dbReference type="EMBL" id="MDQ0257632.1"/>
    </source>
</evidence>
<accession>A0ABU0A2D0</accession>
<dbReference type="Proteomes" id="UP001230005">
    <property type="component" value="Unassembled WGS sequence"/>
</dbReference>
<gene>
    <name evidence="2" type="ORF">J2S74_005094</name>
</gene>
<keyword evidence="3" id="KW-1185">Reference proteome</keyword>
<proteinExistence type="predicted"/>
<dbReference type="Pfam" id="PF09580">
    <property type="entry name" value="Spore_YhcN_YlaJ"/>
    <property type="match status" value="1"/>
</dbReference>
<reference evidence="2 3" key="1">
    <citation type="submission" date="2023-07" db="EMBL/GenBank/DDBJ databases">
        <title>Genomic Encyclopedia of Type Strains, Phase IV (KMG-IV): sequencing the most valuable type-strain genomes for metagenomic binning, comparative biology and taxonomic classification.</title>
        <authorList>
            <person name="Goeker M."/>
        </authorList>
    </citation>
    <scope>NUCLEOTIDE SEQUENCE [LARGE SCALE GENOMIC DNA]</scope>
    <source>
        <strain evidence="2 3">DSM 9768</strain>
    </source>
</reference>